<dbReference type="RefSeq" id="WP_073099264.1">
    <property type="nucleotide sequence ID" value="NZ_QOVL01000029.1"/>
</dbReference>
<dbReference type="GO" id="GO:0008237">
    <property type="term" value="F:metallopeptidase activity"/>
    <property type="evidence" value="ECO:0007669"/>
    <property type="project" value="InterPro"/>
</dbReference>
<dbReference type="EMBL" id="QOVL01000029">
    <property type="protein sequence ID" value="RXG22377.1"/>
    <property type="molecule type" value="Genomic_DNA"/>
</dbReference>
<name>A0A4Q0P6Y1_9FLAO</name>
<accession>A0A4Q0P6Y1</accession>
<reference evidence="1 2" key="1">
    <citation type="submission" date="2018-07" db="EMBL/GenBank/DDBJ databases">
        <title>Leeuwenhoekiella genomics.</title>
        <authorList>
            <person name="Tahon G."/>
            <person name="Willems A."/>
        </authorList>
    </citation>
    <scope>NUCLEOTIDE SEQUENCE [LARGE SCALE GENOMIC DNA]</scope>
    <source>
        <strain evidence="1 2">LMG 1345</strain>
    </source>
</reference>
<comment type="caution">
    <text evidence="1">The sequence shown here is derived from an EMBL/GenBank/DDBJ whole genome shotgun (WGS) entry which is preliminary data.</text>
</comment>
<organism evidence="1 2">
    <name type="scientific">Leeuwenhoekiella marinoflava</name>
    <dbReference type="NCBI Taxonomy" id="988"/>
    <lineage>
        <taxon>Bacteria</taxon>
        <taxon>Pseudomonadati</taxon>
        <taxon>Bacteroidota</taxon>
        <taxon>Flavobacteriia</taxon>
        <taxon>Flavobacteriales</taxon>
        <taxon>Flavobacteriaceae</taxon>
        <taxon>Leeuwenhoekiella</taxon>
    </lineage>
</organism>
<dbReference type="Proteomes" id="UP000290608">
    <property type="component" value="Unassembled WGS sequence"/>
</dbReference>
<dbReference type="Pfam" id="PF12388">
    <property type="entry name" value="Peptidase_M57"/>
    <property type="match status" value="1"/>
</dbReference>
<gene>
    <name evidence="1" type="ORF">DSL99_3943</name>
</gene>
<dbReference type="SUPFAM" id="SSF55486">
    <property type="entry name" value="Metalloproteases ('zincins'), catalytic domain"/>
    <property type="match status" value="1"/>
</dbReference>
<dbReference type="Gene3D" id="3.40.390.10">
    <property type="entry name" value="Collagenase (Catalytic Domain)"/>
    <property type="match status" value="1"/>
</dbReference>
<dbReference type="InterPro" id="IPR024653">
    <property type="entry name" value="Peptidase_M10/M27/M57"/>
</dbReference>
<protein>
    <submittedName>
        <fullName evidence="1">Dual-action HEIGH metallo-peptidase</fullName>
    </submittedName>
</protein>
<dbReference type="STRING" id="1122159.SAMN02745246_02186"/>
<dbReference type="AlphaFoldDB" id="A0A4Q0P6Y1"/>
<dbReference type="InterPro" id="IPR024079">
    <property type="entry name" value="MetalloPept_cat_dom_sf"/>
</dbReference>
<sequence length="472" mass="51525">MKFLKNHFKLGVLLLGALLILNGCEQDHLSNSSEDEYFNYVELELTKEDIAKVAKLNFNTYELKLISQLNNAGIDEKYFLIEGDILISTTEIDNMISSKNSSSKHYHSNNTVTNIQTITIRGVNQGSNALSNAQQSALTAAIQAYNDLNIKLNFILTFGPNDNTKNINAIQVSGGAGGRADFPSNGNPGSIARIFSGSGTNNTILRHIWIHELGHTLGLRHTDWFSRQSCGSYNPESINSSSVPNANGANHIPGTPTGFDPTSIMLSCYDNTVTGTFNNNDIIALEYLYPLPLPVISGISLTCGTQSQTFTLSNGGISVAWQKSSNLNVLSQNNNGITVIPTNSTVNGSGFVRAITSKGTIQKDFWIGKPNINFSQNEDFTMCRGENTTTNNFFPVTILGEDNSTIWEVQKITNNHNVTMQGNEAIVSLQFAPPYNYIAFKVRASNACGFSNWLEYYVEVTENCGSEGSSSL</sequence>
<evidence type="ECO:0000313" key="1">
    <source>
        <dbReference type="EMBL" id="RXG22377.1"/>
    </source>
</evidence>
<proteinExistence type="predicted"/>
<evidence type="ECO:0000313" key="2">
    <source>
        <dbReference type="Proteomes" id="UP000290608"/>
    </source>
</evidence>